<evidence type="ECO:0000313" key="1">
    <source>
        <dbReference type="EMBL" id="SDW83890.1"/>
    </source>
</evidence>
<organism evidence="1 2">
    <name type="scientific">Tepidimicrobium xylanilyticum</name>
    <dbReference type="NCBI Taxonomy" id="1123352"/>
    <lineage>
        <taxon>Bacteria</taxon>
        <taxon>Bacillati</taxon>
        <taxon>Bacillota</taxon>
        <taxon>Tissierellia</taxon>
        <taxon>Tissierellales</taxon>
        <taxon>Tepidimicrobiaceae</taxon>
        <taxon>Tepidimicrobium</taxon>
    </lineage>
</organism>
<reference evidence="1 2" key="1">
    <citation type="submission" date="2016-10" db="EMBL/GenBank/DDBJ databases">
        <authorList>
            <person name="de Groot N.N."/>
        </authorList>
    </citation>
    <scope>NUCLEOTIDE SEQUENCE [LARGE SCALE GENOMIC DNA]</scope>
    <source>
        <strain evidence="1 2">DSM 23310</strain>
    </source>
</reference>
<dbReference type="RefSeq" id="WP_093752052.1">
    <property type="nucleotide sequence ID" value="NZ_BSYN01000012.1"/>
</dbReference>
<name>A0A1H2WTC6_9FIRM</name>
<dbReference type="EMBL" id="FNNG01000004">
    <property type="protein sequence ID" value="SDW83890.1"/>
    <property type="molecule type" value="Genomic_DNA"/>
</dbReference>
<accession>A0A1H2WTC6</accession>
<evidence type="ECO:0000313" key="2">
    <source>
        <dbReference type="Proteomes" id="UP000198828"/>
    </source>
</evidence>
<dbReference type="AlphaFoldDB" id="A0A1H2WTC6"/>
<dbReference type="OrthoDB" id="1929346at2"/>
<protein>
    <submittedName>
        <fullName evidence="1">Uncharacterized protein</fullName>
    </submittedName>
</protein>
<gene>
    <name evidence="1" type="ORF">SAMN05660923_01339</name>
</gene>
<keyword evidence="2" id="KW-1185">Reference proteome</keyword>
<sequence>MYNNNDYFKRIEKRSVELWENFITSKCFITKLPLKLFWLEMQQERNKIIDMLNNRALSKPMMNLMSTTNYFIINDLGYGEVCEKCYNSGIVIYLKL</sequence>
<proteinExistence type="predicted"/>
<dbReference type="Proteomes" id="UP000198828">
    <property type="component" value="Unassembled WGS sequence"/>
</dbReference>